<feature type="domain" description="Type VI secretion system component TssM1 N-terminal" evidence="5">
    <location>
        <begin position="218"/>
        <end position="479"/>
    </location>
</feature>
<dbReference type="RefSeq" id="WP_052449833.1">
    <property type="nucleotide sequence ID" value="NZ_FCNV02000002.1"/>
</dbReference>
<feature type="transmembrane region" description="Helical" evidence="2">
    <location>
        <begin position="45"/>
        <end position="64"/>
    </location>
</feature>
<dbReference type="Pfam" id="PF06744">
    <property type="entry name" value="IcmF_C"/>
    <property type="match status" value="1"/>
</dbReference>
<dbReference type="PANTHER" id="PTHR36153:SF1">
    <property type="entry name" value="TYPE VI SECRETION SYSTEM COMPONENT TSSM1"/>
    <property type="match status" value="1"/>
</dbReference>
<protein>
    <submittedName>
        <fullName evidence="6">Putative lipoprotein</fullName>
    </submittedName>
</protein>
<organism evidence="6 7">
    <name type="scientific">Caballeronia concitans</name>
    <dbReference type="NCBI Taxonomy" id="1777133"/>
    <lineage>
        <taxon>Bacteria</taxon>
        <taxon>Pseudomonadati</taxon>
        <taxon>Pseudomonadota</taxon>
        <taxon>Betaproteobacteria</taxon>
        <taxon>Burkholderiales</taxon>
        <taxon>Burkholderiaceae</taxon>
        <taxon>Caballeronia</taxon>
    </lineage>
</organism>
<feature type="region of interest" description="Disordered" evidence="1">
    <location>
        <begin position="936"/>
        <end position="955"/>
    </location>
</feature>
<keyword evidence="7" id="KW-1185">Reference proteome</keyword>
<comment type="caution">
    <text evidence="6">The sequence shown here is derived from an EMBL/GenBank/DDBJ whole genome shotgun (WGS) entry which is preliminary data.</text>
</comment>
<dbReference type="SUPFAM" id="SSF52540">
    <property type="entry name" value="P-loop containing nucleoside triphosphate hydrolases"/>
    <property type="match status" value="1"/>
</dbReference>
<dbReference type="PANTHER" id="PTHR36153">
    <property type="entry name" value="INNER MEMBRANE PROTEIN-RELATED"/>
    <property type="match status" value="1"/>
</dbReference>
<proteinExistence type="predicted"/>
<dbReference type="InterPro" id="IPR053156">
    <property type="entry name" value="T6SS_TssM-like"/>
</dbReference>
<dbReference type="EMBL" id="FCNV02000002">
    <property type="protein sequence ID" value="SAL24523.1"/>
    <property type="molecule type" value="Genomic_DNA"/>
</dbReference>
<feature type="transmembrane region" description="Helical" evidence="2">
    <location>
        <begin position="12"/>
        <end position="33"/>
    </location>
</feature>
<dbReference type="InterPro" id="IPR025743">
    <property type="entry name" value="TssM1_N"/>
</dbReference>
<name>A0A658QV48_9BURK</name>
<evidence type="ECO:0000259" key="5">
    <source>
        <dbReference type="Pfam" id="PF14331"/>
    </source>
</evidence>
<dbReference type="AlphaFoldDB" id="A0A658QV48"/>
<dbReference type="InterPro" id="IPR017731">
    <property type="entry name" value="TssM1-like"/>
</dbReference>
<accession>A0A658QV48</accession>
<dbReference type="NCBIfam" id="TIGR03348">
    <property type="entry name" value="VI_IcmF"/>
    <property type="match status" value="1"/>
</dbReference>
<sequence length="1216" mass="131950">MKKILSILFHPVLLTSIGFLLIAGVIWIAGPLLSFAGNYPLESTTARGIAIGCVALLLVLRMLLSAWRARRTQAALSKGLSAGFAMRDAPPPARAAAPSAGEAEVATLSQRFDEALAVLRDARITASGGKPGWRDWITFSGRQYLYQLPWYMFIGAPGAGKTTALVHSGLRFPLAERFGTDKIRGVGGTRNCDWWFTDEAVLIDTAGRYTTHESDRDADQTAWQGFLALLRKTRPRQPINGVFLTLAVPDLLAATSANAGDMAATLRARMRELIQAFGTRFPVYVLVTKTDLLAGFTEFFADMSKEERAQVFGFTFPYDPAHPLTDAEFAARIDAELNALEARLVARVPDRLNAESGLAARAAIIGFPQQFAALKPVLAEALAATFVQSKHDELPFVRGVYFTSGTQEGTPIDRVMGALARAFHIDRIERGAQPARASGGRSYFIERLLKQVVFAEQGLAGSNLQWARRRHLRRLSAYAGIAALSACVLALWGTSYLRNRAYVQHVEQAARAAKEAVAGTSAANTSLVALLPILSAVQKLGSTPQVDAAHPPLAMQWGLWQGAKLDAAANGAYERLLTDLFLPKLAARIEEQARSANASNPGYAYEALKAYLMLHQPDHQDPDALKVWIVTDWDRSLPREVGNEERAALAGHLDALFSRGVVHPDLPFDERLVASVRSMLAASTLAQRVYGRVKQQGVGADYPEFTVARAGGPNAQLVFVRASGAPLTRGVPGLYSFDGYHKAFLKAVDDTAAQLASEEPWVLGIRDQSGLPRGDPAAMQRLTQDVRLLYLQDYARTWTEFLNDIRIVRADTLSQSVQIARILSAPDSPLAMLVRAASRETTLAAKPDNEATVVDKANDKISAARERLEKIIRGPDPTRIAPAAPGMRLESVVDDRFAGLRALATSPGGGQPAPIMQTLALINDVYAYLSATDEALQQKTAPPPSDAPAKLRSQAARMPEPIRTALLDLGSQGAAQTLQARRVNLSADLKESISAFCNRAVAGRYPFVPASGRDVLPEDFGTLFAPGGKFDDFFQKNLAQDVDVSAKPWAFKKSDSTATQISPAGLAQFERAATIRGVFFRGGGKTPALALQFKPLDMDPSILSFTLDIDGQILTYAHGPQVPSAIQWPGARGSGRVSLQLTPPPSNAASNLVFEGPWALFRMFDRLDVQPTGQPERFIVTFDVEGRKARFEVTANSVENPFRLADLRAFSCPERL</sequence>
<feature type="transmembrane region" description="Helical" evidence="2">
    <location>
        <begin position="475"/>
        <end position="497"/>
    </location>
</feature>
<dbReference type="InterPro" id="IPR009612">
    <property type="entry name" value="IcmF-rel"/>
</dbReference>
<feature type="domain" description="Type VI secretion system IcmF C-terminal" evidence="3">
    <location>
        <begin position="1092"/>
        <end position="1197"/>
    </location>
</feature>
<evidence type="ECO:0000313" key="6">
    <source>
        <dbReference type="EMBL" id="SAL24523.1"/>
    </source>
</evidence>
<keyword evidence="6" id="KW-0449">Lipoprotein</keyword>
<evidence type="ECO:0000259" key="4">
    <source>
        <dbReference type="Pfam" id="PF06761"/>
    </source>
</evidence>
<keyword evidence="2" id="KW-1133">Transmembrane helix</keyword>
<dbReference type="InterPro" id="IPR027417">
    <property type="entry name" value="P-loop_NTPase"/>
</dbReference>
<evidence type="ECO:0000256" key="1">
    <source>
        <dbReference type="SAM" id="MobiDB-lite"/>
    </source>
</evidence>
<evidence type="ECO:0000259" key="3">
    <source>
        <dbReference type="Pfam" id="PF06744"/>
    </source>
</evidence>
<dbReference type="InterPro" id="IPR010623">
    <property type="entry name" value="IcmF_C"/>
</dbReference>
<reference evidence="6 7" key="1">
    <citation type="submission" date="2016-01" db="EMBL/GenBank/DDBJ databases">
        <authorList>
            <person name="Peeters C."/>
        </authorList>
    </citation>
    <scope>NUCLEOTIDE SEQUENCE [LARGE SCALE GENOMIC DNA]</scope>
    <source>
        <strain evidence="6">LMG 29315</strain>
    </source>
</reference>
<dbReference type="Pfam" id="PF06761">
    <property type="entry name" value="IcmF-related"/>
    <property type="match status" value="1"/>
</dbReference>
<feature type="domain" description="IcmF-related" evidence="4">
    <location>
        <begin position="531"/>
        <end position="842"/>
    </location>
</feature>
<evidence type="ECO:0000313" key="7">
    <source>
        <dbReference type="Proteomes" id="UP000198263"/>
    </source>
</evidence>
<dbReference type="OrthoDB" id="9758229at2"/>
<gene>
    <name evidence="6" type="ORF">AWB72_01888</name>
</gene>
<keyword evidence="2" id="KW-0812">Transmembrane</keyword>
<evidence type="ECO:0000256" key="2">
    <source>
        <dbReference type="SAM" id="Phobius"/>
    </source>
</evidence>
<keyword evidence="2" id="KW-0472">Membrane</keyword>
<dbReference type="Pfam" id="PF14331">
    <property type="entry name" value="IcmF-related_N"/>
    <property type="match status" value="1"/>
</dbReference>
<dbReference type="Proteomes" id="UP000198263">
    <property type="component" value="Unassembled WGS sequence"/>
</dbReference>